<dbReference type="Gene3D" id="3.40.50.360">
    <property type="match status" value="1"/>
</dbReference>
<keyword evidence="2" id="KW-0560">Oxidoreductase</keyword>
<sequence length="400" mass="44791">MAETFQAVKISDNAYWVGAIDWTIRDFHGYTTKRGSTYNAYIILGEKITLVDTVKAPFMGELLARVASVVDPARIDYIISNHTEMDHSGCLPQVIQQVRPEKVFASVMGAKALKEHFRTGIEVVPLKDGQDLSLGNMNLSFMETRMLHWPDSMFTYLKEDRLLFSQDAFGMHLATSERFADEIDQSILDYEAATYYANILLPYSPLVIKLLDRVEKSGIPISIIAPDHGPVWRTDPARILSHYQKWAEQRPTNKAVVLYNTMWHSTEMMARAIEEGLRTGLTQVKVMSMDVFHRSDAAYEILDAGALIAGSSTLNNQMLPSMADVLTYLKGLRPRNLIGAAFGSYGWSGEAPDHINGFLADMGVDLVRDPVKAKYVPDDDALKSCYELGRTVAQRLGEII</sequence>
<evidence type="ECO:0000313" key="2">
    <source>
        <dbReference type="EMBL" id="VFU18787.1"/>
    </source>
</evidence>
<dbReference type="GO" id="GO:0009055">
    <property type="term" value="F:electron transfer activity"/>
    <property type="evidence" value="ECO:0007669"/>
    <property type="project" value="InterPro"/>
</dbReference>
<dbReference type="EC" id="1.-.-.-" evidence="2"/>
<dbReference type="SUPFAM" id="SSF56281">
    <property type="entry name" value="Metallo-hydrolase/oxidoreductase"/>
    <property type="match status" value="1"/>
</dbReference>
<feature type="domain" description="Flavodoxin-like" evidence="1">
    <location>
        <begin position="255"/>
        <end position="393"/>
    </location>
</feature>
<dbReference type="Gene3D" id="3.60.15.10">
    <property type="entry name" value="Ribonuclease Z/Hydroxyacylglutathione hydrolase-like"/>
    <property type="match status" value="1"/>
</dbReference>
<organism evidence="2">
    <name type="scientific">anaerobic digester metagenome</name>
    <dbReference type="NCBI Taxonomy" id="1263854"/>
    <lineage>
        <taxon>unclassified sequences</taxon>
        <taxon>metagenomes</taxon>
        <taxon>ecological metagenomes</taxon>
    </lineage>
</organism>
<dbReference type="Pfam" id="PF19583">
    <property type="entry name" value="ODP"/>
    <property type="match status" value="1"/>
</dbReference>
<dbReference type="GO" id="GO:0016491">
    <property type="term" value="F:oxidoreductase activity"/>
    <property type="evidence" value="ECO:0007669"/>
    <property type="project" value="UniProtKB-KW"/>
</dbReference>
<name>A0A485M5E8_9ZZZZ</name>
<dbReference type="CDD" id="cd07709">
    <property type="entry name" value="flavodiiron_proteins_MBL-fold"/>
    <property type="match status" value="1"/>
</dbReference>
<dbReference type="InterPro" id="IPR029039">
    <property type="entry name" value="Flavoprotein-like_sf"/>
</dbReference>
<dbReference type="InterPro" id="IPR008254">
    <property type="entry name" value="Flavodoxin/NO_synth"/>
</dbReference>
<proteinExistence type="predicted"/>
<dbReference type="InterPro" id="IPR001279">
    <property type="entry name" value="Metallo-B-lactamas"/>
</dbReference>
<dbReference type="SMART" id="SM00849">
    <property type="entry name" value="Lactamase_B"/>
    <property type="match status" value="1"/>
</dbReference>
<dbReference type="PIRSF" id="PIRSF005243">
    <property type="entry name" value="ROO"/>
    <property type="match status" value="1"/>
</dbReference>
<dbReference type="GO" id="GO:0010181">
    <property type="term" value="F:FMN binding"/>
    <property type="evidence" value="ECO:0007669"/>
    <property type="project" value="InterPro"/>
</dbReference>
<evidence type="ECO:0000259" key="1">
    <source>
        <dbReference type="PROSITE" id="PS50902"/>
    </source>
</evidence>
<dbReference type="InterPro" id="IPR016440">
    <property type="entry name" value="Rubredoxin-O_OxRdtase"/>
</dbReference>
<dbReference type="SUPFAM" id="SSF52218">
    <property type="entry name" value="Flavoproteins"/>
    <property type="match status" value="1"/>
</dbReference>
<dbReference type="GO" id="GO:0046872">
    <property type="term" value="F:metal ion binding"/>
    <property type="evidence" value="ECO:0007669"/>
    <property type="project" value="InterPro"/>
</dbReference>
<reference evidence="2" key="1">
    <citation type="submission" date="2019-03" db="EMBL/GenBank/DDBJ databases">
        <authorList>
            <person name="Hao L."/>
        </authorList>
    </citation>
    <scope>NUCLEOTIDE SEQUENCE</scope>
</reference>
<dbReference type="Pfam" id="PF00258">
    <property type="entry name" value="Flavodoxin_1"/>
    <property type="match status" value="1"/>
</dbReference>
<dbReference type="PROSITE" id="PS50902">
    <property type="entry name" value="FLAVODOXIN_LIKE"/>
    <property type="match status" value="1"/>
</dbReference>
<protein>
    <submittedName>
        <fullName evidence="2">Nitric oxide reductase</fullName>
        <ecNumber evidence="2">1.-.-.-</ecNumber>
    </submittedName>
</protein>
<dbReference type="InterPro" id="IPR045761">
    <property type="entry name" value="ODP_dom"/>
</dbReference>
<gene>
    <name evidence="2" type="primary">fprA</name>
    <name evidence="2" type="ORF">SCFA_90006</name>
</gene>
<dbReference type="PANTHER" id="PTHR43717">
    <property type="entry name" value="ANAEROBIC NITRIC OXIDE REDUCTASE FLAVORUBREDOXIN"/>
    <property type="match status" value="1"/>
</dbReference>
<accession>A0A485M5E8</accession>
<dbReference type="PANTHER" id="PTHR43717:SF1">
    <property type="entry name" value="ANAEROBIC NITRIC OXIDE REDUCTASE FLAVORUBREDOXIN"/>
    <property type="match status" value="1"/>
</dbReference>
<dbReference type="EMBL" id="CAADRM010000158">
    <property type="protein sequence ID" value="VFU18787.1"/>
    <property type="molecule type" value="Genomic_DNA"/>
</dbReference>
<dbReference type="AlphaFoldDB" id="A0A485M5E8"/>
<dbReference type="InterPro" id="IPR036866">
    <property type="entry name" value="RibonucZ/Hydroxyglut_hydro"/>
</dbReference>